<reference evidence="1 2" key="1">
    <citation type="submission" date="2019-08" db="EMBL/GenBank/DDBJ databases">
        <title>The genome of the soybean aphid Biotype 1, its phylome, world population structure and adaptation to the North American continent.</title>
        <authorList>
            <person name="Giordano R."/>
            <person name="Donthu R.K."/>
            <person name="Hernandez A.G."/>
            <person name="Wright C.L."/>
            <person name="Zimin A.V."/>
        </authorList>
    </citation>
    <scope>NUCLEOTIDE SEQUENCE [LARGE SCALE GENOMIC DNA]</scope>
    <source>
        <tissue evidence="1">Whole aphids</tissue>
    </source>
</reference>
<accession>A0A6G0TVN7</accession>
<protein>
    <submittedName>
        <fullName evidence="1">Uncharacterized protein</fullName>
    </submittedName>
</protein>
<keyword evidence="2" id="KW-1185">Reference proteome</keyword>
<dbReference type="AlphaFoldDB" id="A0A6G0TVN7"/>
<name>A0A6G0TVN7_APHGL</name>
<comment type="caution">
    <text evidence="1">The sequence shown here is derived from an EMBL/GenBank/DDBJ whole genome shotgun (WGS) entry which is preliminary data.</text>
</comment>
<gene>
    <name evidence="1" type="ORF">AGLY_005013</name>
</gene>
<dbReference type="Proteomes" id="UP000475862">
    <property type="component" value="Unassembled WGS sequence"/>
</dbReference>
<organism evidence="1 2">
    <name type="scientific">Aphis glycines</name>
    <name type="common">Soybean aphid</name>
    <dbReference type="NCBI Taxonomy" id="307491"/>
    <lineage>
        <taxon>Eukaryota</taxon>
        <taxon>Metazoa</taxon>
        <taxon>Ecdysozoa</taxon>
        <taxon>Arthropoda</taxon>
        <taxon>Hexapoda</taxon>
        <taxon>Insecta</taxon>
        <taxon>Pterygota</taxon>
        <taxon>Neoptera</taxon>
        <taxon>Paraneoptera</taxon>
        <taxon>Hemiptera</taxon>
        <taxon>Sternorrhyncha</taxon>
        <taxon>Aphidomorpha</taxon>
        <taxon>Aphidoidea</taxon>
        <taxon>Aphididae</taxon>
        <taxon>Aphidini</taxon>
        <taxon>Aphis</taxon>
        <taxon>Aphis</taxon>
    </lineage>
</organism>
<proteinExistence type="predicted"/>
<sequence length="244" mass="27634">MSGQTQFIYAKTKKSEGRNRLADRFRCLTCFGFLMLNVAVFKSVEPHHLGGGDAATGRIKNVSKYYATIEIIIIHINVKQNLFLKIEYKDPHYINSLFCMVYFKGFTSLTRGNSCFNFICILYQKCILPLGLLGIFPSVFTVTVGGSSMFLSSESRVSNIHPCEVHITHLYVININSVKSVYDRPTPVSAFFFYIRNGLVLLLDKADIVVVTCSTYLKFAIVHVNVEELKNKRFNQQSAIKSDL</sequence>
<dbReference type="EMBL" id="VYZN01000014">
    <property type="protein sequence ID" value="KAE9539761.1"/>
    <property type="molecule type" value="Genomic_DNA"/>
</dbReference>
<evidence type="ECO:0000313" key="1">
    <source>
        <dbReference type="EMBL" id="KAE9539761.1"/>
    </source>
</evidence>
<evidence type="ECO:0000313" key="2">
    <source>
        <dbReference type="Proteomes" id="UP000475862"/>
    </source>
</evidence>